<dbReference type="GO" id="GO:0016301">
    <property type="term" value="F:kinase activity"/>
    <property type="evidence" value="ECO:0007669"/>
    <property type="project" value="UniProtKB-KW"/>
</dbReference>
<name>A0AAV4EKU0_9GAST</name>
<evidence type="ECO:0000313" key="2">
    <source>
        <dbReference type="Proteomes" id="UP000762676"/>
    </source>
</evidence>
<dbReference type="InterPro" id="IPR008979">
    <property type="entry name" value="Galactose-bd-like_sf"/>
</dbReference>
<organism evidence="1 2">
    <name type="scientific">Elysia marginata</name>
    <dbReference type="NCBI Taxonomy" id="1093978"/>
    <lineage>
        <taxon>Eukaryota</taxon>
        <taxon>Metazoa</taxon>
        <taxon>Spiralia</taxon>
        <taxon>Lophotrochozoa</taxon>
        <taxon>Mollusca</taxon>
        <taxon>Gastropoda</taxon>
        <taxon>Heterobranchia</taxon>
        <taxon>Euthyneura</taxon>
        <taxon>Panpulmonata</taxon>
        <taxon>Sacoglossa</taxon>
        <taxon>Placobranchoidea</taxon>
        <taxon>Plakobranchidae</taxon>
        <taxon>Elysia</taxon>
    </lineage>
</organism>
<keyword evidence="1" id="KW-0808">Transferase</keyword>
<dbReference type="Gene3D" id="2.60.120.260">
    <property type="entry name" value="Galactose-binding domain-like"/>
    <property type="match status" value="1"/>
</dbReference>
<proteinExistence type="predicted"/>
<gene>
    <name evidence="1" type="ORF">ElyMa_003555500</name>
</gene>
<keyword evidence="2" id="KW-1185">Reference proteome</keyword>
<evidence type="ECO:0000313" key="1">
    <source>
        <dbReference type="EMBL" id="GFR61360.1"/>
    </source>
</evidence>
<dbReference type="EMBL" id="BMAT01007275">
    <property type="protein sequence ID" value="GFR61360.1"/>
    <property type="molecule type" value="Genomic_DNA"/>
</dbReference>
<reference evidence="1 2" key="1">
    <citation type="journal article" date="2021" name="Elife">
        <title>Chloroplast acquisition without the gene transfer in kleptoplastic sea slugs, Plakobranchus ocellatus.</title>
        <authorList>
            <person name="Maeda T."/>
            <person name="Takahashi S."/>
            <person name="Yoshida T."/>
            <person name="Shimamura S."/>
            <person name="Takaki Y."/>
            <person name="Nagai Y."/>
            <person name="Toyoda A."/>
            <person name="Suzuki Y."/>
            <person name="Arimoto A."/>
            <person name="Ishii H."/>
            <person name="Satoh N."/>
            <person name="Nishiyama T."/>
            <person name="Hasebe M."/>
            <person name="Maruyama T."/>
            <person name="Minagawa J."/>
            <person name="Obokata J."/>
            <person name="Shigenobu S."/>
        </authorList>
    </citation>
    <scope>NUCLEOTIDE SEQUENCE [LARGE SCALE GENOMIC DNA]</scope>
</reference>
<keyword evidence="1" id="KW-0675">Receptor</keyword>
<accession>A0AAV4EKU0</accession>
<keyword evidence="1" id="KW-0418">Kinase</keyword>
<dbReference type="AlphaFoldDB" id="A0AAV4EKU0"/>
<dbReference type="PANTHER" id="PTHR26391">
    <property type="entry name" value="INACTIVE TYROSINE-PROTEIN KINASE 7"/>
    <property type="match status" value="1"/>
</dbReference>
<comment type="caution">
    <text evidence="1">The sequence shown here is derived from an EMBL/GenBank/DDBJ whole genome shotgun (WGS) entry which is preliminary data.</text>
</comment>
<dbReference type="Proteomes" id="UP000762676">
    <property type="component" value="Unassembled WGS sequence"/>
</dbReference>
<sequence length="131" mass="14467">MMLFISKCFKEDKDKKSLLFSARCPSGRFGNDCQLSCRCQAGEPCNEVTGVCPGNCSDGWSGPNCQRQNVALGMPTEMKTTAWTKGSLAVDGDIKTCVTSSSNRTGWWRVDLLNSRLIYFIEIHLGETINT</sequence>
<dbReference type="PANTHER" id="PTHR26391:SF18">
    <property type="entry name" value="PROTEIN KINASE RECEPTOR TIE-1, PUTATIVE-RELATED"/>
    <property type="match status" value="1"/>
</dbReference>
<dbReference type="Gene3D" id="2.170.300.10">
    <property type="entry name" value="Tie2 ligand-binding domain superfamily"/>
    <property type="match status" value="1"/>
</dbReference>
<protein>
    <submittedName>
        <fullName evidence="1">Tyrosine-protein kinase receptor Tie-1</fullName>
    </submittedName>
</protein>
<dbReference type="SUPFAM" id="SSF49785">
    <property type="entry name" value="Galactose-binding domain-like"/>
    <property type="match status" value="1"/>
</dbReference>